<keyword evidence="1" id="KW-1133">Transmembrane helix</keyword>
<proteinExistence type="predicted"/>
<reference evidence="2" key="1">
    <citation type="submission" date="2014-09" db="EMBL/GenBank/DDBJ databases">
        <authorList>
            <person name="Magalhaes I.L.F."/>
            <person name="Oliveira U."/>
            <person name="Santos F.R."/>
            <person name="Vidigal T.H.D.A."/>
            <person name="Brescovit A.D."/>
            <person name="Santos A.J."/>
        </authorList>
    </citation>
    <scope>NUCLEOTIDE SEQUENCE</scope>
</reference>
<keyword evidence="1" id="KW-0812">Transmembrane</keyword>
<evidence type="ECO:0000313" key="2">
    <source>
        <dbReference type="EMBL" id="JAG62227.1"/>
    </source>
</evidence>
<organism evidence="2">
    <name type="scientific">Lygus hesperus</name>
    <name type="common">Western plant bug</name>
    <dbReference type="NCBI Taxonomy" id="30085"/>
    <lineage>
        <taxon>Eukaryota</taxon>
        <taxon>Metazoa</taxon>
        <taxon>Ecdysozoa</taxon>
        <taxon>Arthropoda</taxon>
        <taxon>Hexapoda</taxon>
        <taxon>Insecta</taxon>
        <taxon>Pterygota</taxon>
        <taxon>Neoptera</taxon>
        <taxon>Paraneoptera</taxon>
        <taxon>Hemiptera</taxon>
        <taxon>Heteroptera</taxon>
        <taxon>Panheteroptera</taxon>
        <taxon>Cimicomorpha</taxon>
        <taxon>Miridae</taxon>
        <taxon>Mirini</taxon>
        <taxon>Lygus</taxon>
    </lineage>
</organism>
<sequence>VLILKYASGSRLTKEFRNKVQAISIMIIIVTLLYCLASFCSARPNIDIGPQNVVTVPSNCPEGQAWVNGECRDIWRVTAAPANVFTVPANCGPGQAYVNGQCRDIWIKALLEQNYASGSQLEYSDNSPKNVVTVPPNCRPGQQWINGSCRDIWKSAPNTKNVVTVPPNCPPGQQYVNGQCRDVWRRLQIQYEALSDVSD</sequence>
<evidence type="ECO:0000256" key="1">
    <source>
        <dbReference type="SAM" id="Phobius"/>
    </source>
</evidence>
<keyword evidence="1" id="KW-0472">Membrane</keyword>
<dbReference type="AlphaFoldDB" id="A0A0K8T9K1"/>
<dbReference type="EMBL" id="GBRD01003594">
    <property type="protein sequence ID" value="JAG62227.1"/>
    <property type="molecule type" value="Transcribed_RNA"/>
</dbReference>
<feature type="non-terminal residue" evidence="2">
    <location>
        <position position="1"/>
    </location>
</feature>
<accession>A0A0K8T9K1</accession>
<name>A0A0K8T9K1_LYGHE</name>
<feature type="non-terminal residue" evidence="2">
    <location>
        <position position="199"/>
    </location>
</feature>
<protein>
    <submittedName>
        <fullName evidence="2">Uncharacterized protein</fullName>
    </submittedName>
</protein>
<feature type="transmembrane region" description="Helical" evidence="1">
    <location>
        <begin position="20"/>
        <end position="39"/>
    </location>
</feature>